<proteinExistence type="predicted"/>
<reference evidence="3" key="1">
    <citation type="submission" date="2020-12" db="UniProtKB">
        <authorList>
            <consortium name="WormBaseParasite"/>
        </authorList>
    </citation>
    <scope>IDENTIFICATION</scope>
    <source>
        <strain evidence="3">MHco3</strain>
    </source>
</reference>
<evidence type="ECO:0000256" key="1">
    <source>
        <dbReference type="SAM" id="SignalP"/>
    </source>
</evidence>
<keyword evidence="1" id="KW-0732">Signal</keyword>
<protein>
    <submittedName>
        <fullName evidence="3">Secreted protein</fullName>
    </submittedName>
</protein>
<dbReference type="OMA" id="AYESCTD"/>
<dbReference type="Proteomes" id="UP000025227">
    <property type="component" value="Unplaced"/>
</dbReference>
<name>A0A7I4Y018_HAECO</name>
<dbReference type="AlphaFoldDB" id="A0A7I4Y018"/>
<accession>A0A7I4Y018</accession>
<organism evidence="2 3">
    <name type="scientific">Haemonchus contortus</name>
    <name type="common">Barber pole worm</name>
    <dbReference type="NCBI Taxonomy" id="6289"/>
    <lineage>
        <taxon>Eukaryota</taxon>
        <taxon>Metazoa</taxon>
        <taxon>Ecdysozoa</taxon>
        <taxon>Nematoda</taxon>
        <taxon>Chromadorea</taxon>
        <taxon>Rhabditida</taxon>
        <taxon>Rhabditina</taxon>
        <taxon>Rhabditomorpha</taxon>
        <taxon>Strongyloidea</taxon>
        <taxon>Trichostrongylidae</taxon>
        <taxon>Haemonchus</taxon>
    </lineage>
</organism>
<feature type="chain" id="PRO_5029553750" evidence="1">
    <location>
        <begin position="18"/>
        <end position="137"/>
    </location>
</feature>
<evidence type="ECO:0000313" key="2">
    <source>
        <dbReference type="Proteomes" id="UP000025227"/>
    </source>
</evidence>
<feature type="signal peptide" evidence="1">
    <location>
        <begin position="1"/>
        <end position="17"/>
    </location>
</feature>
<evidence type="ECO:0000313" key="3">
    <source>
        <dbReference type="WBParaSite" id="HCON_00026670-00001"/>
    </source>
</evidence>
<keyword evidence="2" id="KW-1185">Reference proteome</keyword>
<dbReference type="WBParaSite" id="HCON_00026670-00001">
    <property type="protein sequence ID" value="HCON_00026670-00001"/>
    <property type="gene ID" value="HCON_00026670"/>
</dbReference>
<sequence>MMLLLFTVLLSAVYSEAGDCKASEIVVMNPGSLPPTIAGPLEKELKSVKVDLYDFEGTAAYYVGNVGAPDQYTAVCLSGKKLGSNVFCLKLSSKGTQKSTLDEFRSAYESCTDYDEKWKIENSAMKVKKLRESVLPK</sequence>